<dbReference type="Proteomes" id="UP000188533">
    <property type="component" value="Unassembled WGS sequence"/>
</dbReference>
<sequence>MDNTNDYVANTTANRVPLTEARRKSAEALEKVDQLVKEATASKSGKDKGNRTRRILEYLRDGIRYAESISTANNFAEVIIEQEISRRQNNEQIVVAYCMLSSATFTIRYIERSHINEDLTSELDTEYIKIHAIIEQFGVIATAYYATSKRPLVAFLKASEFKRQMMTSMENCNVCHTKIRELLQLHVTSTVESTAKNVLSIISRLDRAETQDDKKACNILVKYGKDGQSIIGSDRGLQELATLFSEHVTGKTKHILQEDIEEILKEYRNDFLSKMEFTQQDINENVQRLGNEIMAQLTSGPHNLIKDPIFRNVWSSQKWKSSVKSRVFVDDICTWVREDPDGHLQADDWTIPIISQVMYHPAISDAIDEDGSGYVSAQFNSFLMQKPSQWTFPKWLFFWAIGWQDTMFIDRIEMWILPFLENILLHQFEALVGRPYANYNSYNNGKGSDQADEEISAPTVQFDNKTVEDIQWMDMIDTLKELFIQFHLRMLSLLRGWKKQKINCQVMIDSFSGGLFAGWHTAYMGDRNFKHMIDILIHNDNLSSGNETPTDDISVLQKSVTALQTSVYEIHTSLEELTKMISSMHLSSQQVPSQPHVHNGLQGPPEIQYPLFEETESDNDGENLSLNGHQHSRSGSSENNAPELPENNDNWDARKQDMELNFDNDDSPTLQALNKSQPQVYSDSAYNDSEYNDDQGQRWQELEQEQEQEQSDAYGY</sequence>
<name>A0A1Q3EL98_LENED</name>
<gene>
    <name evidence="2" type="ORF">LENED_009989</name>
</gene>
<protein>
    <submittedName>
        <fullName evidence="2">Uncharacterized protein</fullName>
    </submittedName>
</protein>
<keyword evidence="3" id="KW-1185">Reference proteome</keyword>
<evidence type="ECO:0000313" key="2">
    <source>
        <dbReference type="EMBL" id="GAW07959.1"/>
    </source>
</evidence>
<reference evidence="2 3" key="1">
    <citation type="submission" date="2016-08" db="EMBL/GenBank/DDBJ databases">
        <authorList>
            <consortium name="Lentinula edodes genome sequencing consortium"/>
            <person name="Sakamoto Y."/>
            <person name="Nakade K."/>
            <person name="Sato S."/>
            <person name="Yoshida Y."/>
            <person name="Miyazaki K."/>
            <person name="Natsume S."/>
            <person name="Konno N."/>
        </authorList>
    </citation>
    <scope>NUCLEOTIDE SEQUENCE [LARGE SCALE GENOMIC DNA]</scope>
    <source>
        <strain evidence="2 3">NBRC 111202</strain>
    </source>
</reference>
<accession>A0A1Q3EL98</accession>
<dbReference type="STRING" id="5353.A0A1Q3EL98"/>
<evidence type="ECO:0000256" key="1">
    <source>
        <dbReference type="SAM" id="MobiDB-lite"/>
    </source>
</evidence>
<comment type="caution">
    <text evidence="2">The sequence shown here is derived from an EMBL/GenBank/DDBJ whole genome shotgun (WGS) entry which is preliminary data.</text>
</comment>
<reference evidence="2 3" key="2">
    <citation type="submission" date="2017-02" db="EMBL/GenBank/DDBJ databases">
        <title>A genome survey and senescence transcriptome analysis in Lentinula edodes.</title>
        <authorList>
            <person name="Sakamoto Y."/>
            <person name="Nakade K."/>
            <person name="Sato S."/>
            <person name="Yoshida Y."/>
            <person name="Miyazaki K."/>
            <person name="Natsume S."/>
            <person name="Konno N."/>
        </authorList>
    </citation>
    <scope>NUCLEOTIDE SEQUENCE [LARGE SCALE GENOMIC DNA]</scope>
    <source>
        <strain evidence="2 3">NBRC 111202</strain>
    </source>
</reference>
<organism evidence="2 3">
    <name type="scientific">Lentinula edodes</name>
    <name type="common">Shiitake mushroom</name>
    <name type="synonym">Lentinus edodes</name>
    <dbReference type="NCBI Taxonomy" id="5353"/>
    <lineage>
        <taxon>Eukaryota</taxon>
        <taxon>Fungi</taxon>
        <taxon>Dikarya</taxon>
        <taxon>Basidiomycota</taxon>
        <taxon>Agaricomycotina</taxon>
        <taxon>Agaricomycetes</taxon>
        <taxon>Agaricomycetidae</taxon>
        <taxon>Agaricales</taxon>
        <taxon>Marasmiineae</taxon>
        <taxon>Omphalotaceae</taxon>
        <taxon>Lentinula</taxon>
    </lineage>
</organism>
<dbReference type="AlphaFoldDB" id="A0A1Q3EL98"/>
<feature type="compositionally biased region" description="Polar residues" evidence="1">
    <location>
        <begin position="667"/>
        <end position="689"/>
    </location>
</feature>
<feature type="compositionally biased region" description="Polar residues" evidence="1">
    <location>
        <begin position="622"/>
        <end position="640"/>
    </location>
</feature>
<proteinExistence type="predicted"/>
<dbReference type="EMBL" id="BDGU01000541">
    <property type="protein sequence ID" value="GAW07959.1"/>
    <property type="molecule type" value="Genomic_DNA"/>
</dbReference>
<feature type="region of interest" description="Disordered" evidence="1">
    <location>
        <begin position="585"/>
        <end position="716"/>
    </location>
</feature>
<evidence type="ECO:0000313" key="3">
    <source>
        <dbReference type="Proteomes" id="UP000188533"/>
    </source>
</evidence>